<dbReference type="EMBL" id="PKUQ01000022">
    <property type="protein sequence ID" value="PLW76787.1"/>
    <property type="molecule type" value="Genomic_DNA"/>
</dbReference>
<reference evidence="1 2" key="1">
    <citation type="submission" date="2018-01" db="EMBL/GenBank/DDBJ databases">
        <title>The draft genome sequence of Cohaesibacter sp. H1304.</title>
        <authorList>
            <person name="Wang N.-N."/>
            <person name="Du Z.-J."/>
        </authorList>
    </citation>
    <scope>NUCLEOTIDE SEQUENCE [LARGE SCALE GENOMIC DNA]</scope>
    <source>
        <strain evidence="1 2">H1304</strain>
    </source>
</reference>
<proteinExistence type="predicted"/>
<sequence>MVWGTAIISVVGTTYLFRDVYKDLVDDVKSEVKITDLVAADANDLSIIGYENFSDFQLSIGKDVLIVGGQLLVRKTRIGDYSHCQMYVDFGHDVFAGGDEPVYLEETISGSKVPEFSAESDADDAMKTEFVRRRMQTYHFLQPIFNEEKAGTYWRKISFVRDLTLDENICFTIKCGESKTPKKCIKI</sequence>
<comment type="caution">
    <text evidence="1">The sequence shown here is derived from an EMBL/GenBank/DDBJ whole genome shotgun (WGS) entry which is preliminary data.</text>
</comment>
<dbReference type="AlphaFoldDB" id="A0A2N5XQR9"/>
<name>A0A2N5XQR9_9HYPH</name>
<dbReference type="Proteomes" id="UP000234881">
    <property type="component" value="Unassembled WGS sequence"/>
</dbReference>
<evidence type="ECO:0000313" key="1">
    <source>
        <dbReference type="EMBL" id="PLW76787.1"/>
    </source>
</evidence>
<evidence type="ECO:0000313" key="2">
    <source>
        <dbReference type="Proteomes" id="UP000234881"/>
    </source>
</evidence>
<keyword evidence="2" id="KW-1185">Reference proteome</keyword>
<accession>A0A2N5XQR9</accession>
<organism evidence="1 2">
    <name type="scientific">Cohaesibacter celericrescens</name>
    <dbReference type="NCBI Taxonomy" id="2067669"/>
    <lineage>
        <taxon>Bacteria</taxon>
        <taxon>Pseudomonadati</taxon>
        <taxon>Pseudomonadota</taxon>
        <taxon>Alphaproteobacteria</taxon>
        <taxon>Hyphomicrobiales</taxon>
        <taxon>Cohaesibacteraceae</taxon>
    </lineage>
</organism>
<protein>
    <submittedName>
        <fullName evidence="1">Uncharacterized protein</fullName>
    </submittedName>
</protein>
<gene>
    <name evidence="1" type="ORF">C0081_12045</name>
</gene>